<evidence type="ECO:0000313" key="1">
    <source>
        <dbReference type="EMBL" id="KAJ8878544.1"/>
    </source>
</evidence>
<reference evidence="1 2" key="1">
    <citation type="submission" date="2023-02" db="EMBL/GenBank/DDBJ databases">
        <title>LHISI_Scaffold_Assembly.</title>
        <authorList>
            <person name="Stuart O.P."/>
            <person name="Cleave R."/>
            <person name="Magrath M.J.L."/>
            <person name="Mikheyev A.S."/>
        </authorList>
    </citation>
    <scope>NUCLEOTIDE SEQUENCE [LARGE SCALE GENOMIC DNA]</scope>
    <source>
        <strain evidence="1">Daus_M_001</strain>
        <tissue evidence="1">Leg muscle</tissue>
    </source>
</reference>
<dbReference type="Proteomes" id="UP001159363">
    <property type="component" value="Chromosome 6"/>
</dbReference>
<protein>
    <submittedName>
        <fullName evidence="1">Uncharacterized protein</fullName>
    </submittedName>
</protein>
<gene>
    <name evidence="1" type="ORF">PR048_019122</name>
</gene>
<sequence>MCACPFSDWLREVLVTGLYMIGYCWVWKASYWPGCQLVTSHSIVREEGRTKWLGEMEISVAVSLPSCLSGSDSGLNYNSAPDEFYRGVGTGRQGEKRRRGCHLQCVIKTVWCRPGQLFARNRERRPASSTKYLSRFRPLLQLTFHPEMYNEWPDNPVGAQRRCKLPREEGLGKESATAFVWDPPQHSPGVISRNPDLHVIELASGAAPEQQFEFAQVRRSRSCDRRRFSLPLGDVHRHRVRRFREDATIVKAAHDQEAPVALAHAEFRLRNSRRTRRFLANIPMTQLKSNRRQSTLIKRTAGGTGKGRGNQVDAEESIMTITLKQPEIDRGATRLTTIPKLVQLLERNRVVNVNAVDGELGAASGNVISPSLPLHGDKTAVSATERATYQTLLRSILSRGILARANRLPSGRNLGSSQLGGAVTQTPVSLLASHPGEPGSTPGRVTTPGFSHVGIVPDDAAGRLAGFSQGSPVSPVISFRRCSILTSITLIDSEDLAPISMYTGMATFRIISLEYEIRHGVVVPLMRVCPLSDWLCTKLRATVLVSDWLPPAASLHSRIPRGFWLLFGNRLDFTVLYELEPVSFFHWLPHKREVTPFPTELSVIRAHNCEGFIYWRRITQSVSNEVWSNDKLIAKNFYLLGSIPGAVAHGFSYAEQFRTIPLFSGFSPGSPVFFRPYIPVLFHYRFTLPSALKTTISLTQAGDVDWPRASRCSARLRDRKAYEALFNRMMRADRKGQYAKMKFSCDEDKIVFKRVYSEVTFSIGSEFFKHAPVDSAPITNKQRNMKLIPYCQMWCNTRAAATEVRPYKGLCSLAYRKWGIRGEIARFLFPSHGLLNYCRVAVAFESLLPLHAHLGTAKESPNWAYHKQRPHLCNEIAKCQEGRGVHMQRVLEHGNGHGCIRRPSSIMLYAFNKRKSASLWAEKISNTCYDVSKFCMLMMYAVLNVE</sequence>
<proteinExistence type="predicted"/>
<dbReference type="EMBL" id="JARBHB010000007">
    <property type="protein sequence ID" value="KAJ8878544.1"/>
    <property type="molecule type" value="Genomic_DNA"/>
</dbReference>
<keyword evidence="2" id="KW-1185">Reference proteome</keyword>
<comment type="caution">
    <text evidence="1">The sequence shown here is derived from an EMBL/GenBank/DDBJ whole genome shotgun (WGS) entry which is preliminary data.</text>
</comment>
<evidence type="ECO:0000313" key="2">
    <source>
        <dbReference type="Proteomes" id="UP001159363"/>
    </source>
</evidence>
<accession>A0ABQ9H2Q9</accession>
<organism evidence="1 2">
    <name type="scientific">Dryococelus australis</name>
    <dbReference type="NCBI Taxonomy" id="614101"/>
    <lineage>
        <taxon>Eukaryota</taxon>
        <taxon>Metazoa</taxon>
        <taxon>Ecdysozoa</taxon>
        <taxon>Arthropoda</taxon>
        <taxon>Hexapoda</taxon>
        <taxon>Insecta</taxon>
        <taxon>Pterygota</taxon>
        <taxon>Neoptera</taxon>
        <taxon>Polyneoptera</taxon>
        <taxon>Phasmatodea</taxon>
        <taxon>Verophasmatodea</taxon>
        <taxon>Anareolatae</taxon>
        <taxon>Phasmatidae</taxon>
        <taxon>Eurycanthinae</taxon>
        <taxon>Dryococelus</taxon>
    </lineage>
</organism>
<name>A0ABQ9H2Q9_9NEOP</name>